<dbReference type="InterPro" id="IPR058624">
    <property type="entry name" value="MdtA-like_HH"/>
</dbReference>
<keyword evidence="5" id="KW-0812">Transmembrane</keyword>
<evidence type="ECO:0000256" key="1">
    <source>
        <dbReference type="ARBA" id="ARBA00004196"/>
    </source>
</evidence>
<evidence type="ECO:0000256" key="2">
    <source>
        <dbReference type="ARBA" id="ARBA00009477"/>
    </source>
</evidence>
<dbReference type="GO" id="GO:0022857">
    <property type="term" value="F:transmembrane transporter activity"/>
    <property type="evidence" value="ECO:0007669"/>
    <property type="project" value="InterPro"/>
</dbReference>
<name>A0AAE3QH62_9HYPH</name>
<evidence type="ECO:0000256" key="4">
    <source>
        <dbReference type="SAM" id="Coils"/>
    </source>
</evidence>
<comment type="caution">
    <text evidence="9">The sequence shown here is derived from an EMBL/GenBank/DDBJ whole genome shotgun (WGS) entry which is preliminary data.</text>
</comment>
<accession>A0AAE3QH62</accession>
<dbReference type="Pfam" id="PF25917">
    <property type="entry name" value="BSH_RND"/>
    <property type="match status" value="1"/>
</dbReference>
<dbReference type="PANTHER" id="PTHR32347:SF14">
    <property type="entry name" value="EFFLUX SYSTEM COMPONENT YKNX-RELATED"/>
    <property type="match status" value="1"/>
</dbReference>
<dbReference type="Gene3D" id="1.10.287.470">
    <property type="entry name" value="Helix hairpin bin"/>
    <property type="match status" value="1"/>
</dbReference>
<gene>
    <name evidence="9" type="ORF">MRS75_13225</name>
</gene>
<dbReference type="GO" id="GO:0030313">
    <property type="term" value="C:cell envelope"/>
    <property type="evidence" value="ECO:0007669"/>
    <property type="project" value="UniProtKB-SubCell"/>
</dbReference>
<dbReference type="NCBIfam" id="TIGR01730">
    <property type="entry name" value="RND_mfp"/>
    <property type="match status" value="1"/>
</dbReference>
<feature type="domain" description="CusB-like beta-barrel" evidence="8">
    <location>
        <begin position="240"/>
        <end position="314"/>
    </location>
</feature>
<evidence type="ECO:0000259" key="8">
    <source>
        <dbReference type="Pfam" id="PF25954"/>
    </source>
</evidence>
<evidence type="ECO:0000256" key="5">
    <source>
        <dbReference type="SAM" id="Phobius"/>
    </source>
</evidence>
<keyword evidence="5" id="KW-0472">Membrane</keyword>
<dbReference type="InterPro" id="IPR058625">
    <property type="entry name" value="MdtA-like_BSH"/>
</dbReference>
<dbReference type="PANTHER" id="PTHR32347">
    <property type="entry name" value="EFFLUX SYSTEM COMPONENT YKNX-RELATED"/>
    <property type="match status" value="1"/>
</dbReference>
<organism evidence="9 10">
    <name type="scientific">Ferirhizobium litorale</name>
    <dbReference type="NCBI Taxonomy" id="2927786"/>
    <lineage>
        <taxon>Bacteria</taxon>
        <taxon>Pseudomonadati</taxon>
        <taxon>Pseudomonadota</taxon>
        <taxon>Alphaproteobacteria</taxon>
        <taxon>Hyphomicrobiales</taxon>
        <taxon>Rhizobiaceae</taxon>
        <taxon>Ferirhizobium</taxon>
    </lineage>
</organism>
<feature type="transmembrane region" description="Helical" evidence="5">
    <location>
        <begin position="21"/>
        <end position="41"/>
    </location>
</feature>
<dbReference type="InterPro" id="IPR006143">
    <property type="entry name" value="RND_pump_MFP"/>
</dbReference>
<dbReference type="InterPro" id="IPR058792">
    <property type="entry name" value="Beta-barrel_RND_2"/>
</dbReference>
<keyword evidence="5" id="KW-1133">Transmembrane helix</keyword>
<comment type="similarity">
    <text evidence="2">Belongs to the membrane fusion protein (MFP) (TC 8.A.1) family.</text>
</comment>
<evidence type="ECO:0000313" key="10">
    <source>
        <dbReference type="Proteomes" id="UP001161580"/>
    </source>
</evidence>
<dbReference type="Pfam" id="PF25876">
    <property type="entry name" value="HH_MFP_RND"/>
    <property type="match status" value="1"/>
</dbReference>
<feature type="domain" description="Multidrug resistance protein MdtA-like alpha-helical hairpin" evidence="6">
    <location>
        <begin position="122"/>
        <end position="195"/>
    </location>
</feature>
<dbReference type="Proteomes" id="UP001161580">
    <property type="component" value="Unassembled WGS sequence"/>
</dbReference>
<keyword evidence="10" id="KW-1185">Reference proteome</keyword>
<dbReference type="EMBL" id="JALDYZ010000006">
    <property type="protein sequence ID" value="MDI7923043.1"/>
    <property type="molecule type" value="Genomic_DNA"/>
</dbReference>
<evidence type="ECO:0000313" key="9">
    <source>
        <dbReference type="EMBL" id="MDI7923043.1"/>
    </source>
</evidence>
<keyword evidence="3 4" id="KW-0175">Coiled coil</keyword>
<dbReference type="Pfam" id="PF25954">
    <property type="entry name" value="Beta-barrel_RND_2"/>
    <property type="match status" value="1"/>
</dbReference>
<reference evidence="9" key="1">
    <citation type="submission" date="2022-03" db="EMBL/GenBank/DDBJ databases">
        <title>Fererhizobium litorale gen. nov., sp. nov., isolated from sandy sediments of the Sea of Japan seashore.</title>
        <authorList>
            <person name="Romanenko L."/>
            <person name="Kurilenko V."/>
            <person name="Otstavnykh N."/>
            <person name="Svetashev V."/>
            <person name="Tekutyeva L."/>
            <person name="Isaeva M."/>
            <person name="Mikhailov V."/>
        </authorList>
    </citation>
    <scope>NUCLEOTIDE SEQUENCE</scope>
    <source>
        <strain evidence="9">KMM 9576</strain>
    </source>
</reference>
<feature type="coiled-coil region" evidence="4">
    <location>
        <begin position="108"/>
        <end position="135"/>
    </location>
</feature>
<dbReference type="SUPFAM" id="SSF111369">
    <property type="entry name" value="HlyD-like secretion proteins"/>
    <property type="match status" value="1"/>
</dbReference>
<dbReference type="AlphaFoldDB" id="A0AAE3QH62"/>
<proteinExistence type="inferred from homology"/>
<dbReference type="Gene3D" id="2.40.30.170">
    <property type="match status" value="1"/>
</dbReference>
<evidence type="ECO:0000259" key="6">
    <source>
        <dbReference type="Pfam" id="PF25876"/>
    </source>
</evidence>
<dbReference type="GO" id="GO:0016020">
    <property type="term" value="C:membrane"/>
    <property type="evidence" value="ECO:0007669"/>
    <property type="project" value="InterPro"/>
</dbReference>
<dbReference type="Gene3D" id="2.40.50.100">
    <property type="match status" value="1"/>
</dbReference>
<sequence>MPDLASVLAGSSGKRKGKSRIWAPLLVALAVAGGIGAYSYLGGTGSSVTYTTQPVTRGDLSVLVTATGSVEPTEQVDISSELSGTVRSVNVNYNSSVKAGDVLAELDTNKLEADVKSARAKLNSAKATVTKSEAELGAAMTALDRLRNLVTNRVSTQQDLDSASYSHQAAAAAKEINEAAVLAAEADLRLAEVNLSKAKIVSPIDGVVLTRAVDPGATVAASLSAPVLFTIAGDLRKMELQVNVDEADVGRVAVGQQATFTVDSYPDKTFPAVIESVRFASETVNNVVTYMAVLSVDNGELLLRPGMTATADILTEKISDTLLVPNAALRYAPPRTATSSRSGIFGLFRPPRMGALTSSGPAGPDRSVWVLRNGVPAQVKVQVGASDGQSTVLVSGDLNQGEELITDSATKSR</sequence>
<comment type="subcellular location">
    <subcellularLocation>
        <location evidence="1">Cell envelope</location>
    </subcellularLocation>
</comment>
<evidence type="ECO:0000259" key="7">
    <source>
        <dbReference type="Pfam" id="PF25917"/>
    </source>
</evidence>
<dbReference type="InterPro" id="IPR050465">
    <property type="entry name" value="UPF0194_transport"/>
</dbReference>
<feature type="domain" description="Multidrug resistance protein MdtA-like barrel-sandwich hybrid" evidence="7">
    <location>
        <begin position="74"/>
        <end position="227"/>
    </location>
</feature>
<evidence type="ECO:0000256" key="3">
    <source>
        <dbReference type="ARBA" id="ARBA00023054"/>
    </source>
</evidence>
<protein>
    <submittedName>
        <fullName evidence="9">Efflux RND transporter periplasmic adaptor subunit</fullName>
    </submittedName>
</protein>